<keyword evidence="2" id="KW-0964">Secreted</keyword>
<evidence type="ECO:0000313" key="8">
    <source>
        <dbReference type="EMBL" id="BAI50845.1"/>
    </source>
</evidence>
<dbReference type="CDD" id="cd19423">
    <property type="entry name" value="lipocalin_LTBP1-like"/>
    <property type="match status" value="1"/>
</dbReference>
<evidence type="ECO:0008006" key="9">
    <source>
        <dbReference type="Google" id="ProtNLM"/>
    </source>
</evidence>
<reference evidence="8" key="1">
    <citation type="journal article" date="2010" name="Infect. Genet. Evol.">
        <title>A repertoire of the dominant transcripts from the salivary glands of the blood-sucking bug, Triatoma dimidiata, a vector of Chagas disease.</title>
        <authorList>
            <person name="Kato H."/>
            <person name="Jochim R.C."/>
            <person name="Gomez E.A."/>
            <person name="Sakoda R."/>
            <person name="Iwata H."/>
            <person name="Valenzuela J.G."/>
            <person name="Hashiguchi Y."/>
        </authorList>
    </citation>
    <scope>NUCLEOTIDE SEQUENCE</scope>
    <source>
        <tissue evidence="8">Salivary gland</tissue>
    </source>
</reference>
<evidence type="ECO:0000256" key="4">
    <source>
        <dbReference type="ARBA" id="ARBA00022729"/>
    </source>
</evidence>
<dbReference type="Gene3D" id="2.40.128.20">
    <property type="match status" value="1"/>
</dbReference>
<evidence type="ECO:0000256" key="2">
    <source>
        <dbReference type="ARBA" id="ARBA00022525"/>
    </source>
</evidence>
<name>D1MWE4_TRIDM</name>
<evidence type="ECO:0000256" key="1">
    <source>
        <dbReference type="ARBA" id="ARBA00004613"/>
    </source>
</evidence>
<protein>
    <recommendedName>
        <fullName evidence="9">Salivary lipocalin</fullName>
    </recommendedName>
</protein>
<proteinExistence type="evidence at transcript level"/>
<dbReference type="GO" id="GO:0005737">
    <property type="term" value="C:cytoplasm"/>
    <property type="evidence" value="ECO:0007669"/>
    <property type="project" value="TreeGrafter"/>
</dbReference>
<evidence type="ECO:0000256" key="3">
    <source>
        <dbReference type="ARBA" id="ARBA00022656"/>
    </source>
</evidence>
<dbReference type="SUPFAM" id="SSF50814">
    <property type="entry name" value="Lipocalins"/>
    <property type="match status" value="1"/>
</dbReference>
<comment type="subcellular location">
    <subcellularLocation>
        <location evidence="1">Secreted</location>
    </subcellularLocation>
</comment>
<dbReference type="InterPro" id="IPR012674">
    <property type="entry name" value="Calycin"/>
</dbReference>
<dbReference type="InterPro" id="IPR005657">
    <property type="entry name" value="Triabi/Procalin"/>
</dbReference>
<keyword evidence="5" id="KW-1199">Hemostasis impairing toxin</keyword>
<dbReference type="PANTHER" id="PTHR10612:SF62">
    <property type="entry name" value="LIPOCALIN_CYTOSOLIC FATTY-ACID BINDING DOMAIN-CONTAINING PROTEIN"/>
    <property type="match status" value="1"/>
</dbReference>
<accession>D1MWE4</accession>
<dbReference type="PANTHER" id="PTHR10612">
    <property type="entry name" value="APOLIPOPROTEIN D"/>
    <property type="match status" value="1"/>
</dbReference>
<dbReference type="GO" id="GO:0000302">
    <property type="term" value="P:response to reactive oxygen species"/>
    <property type="evidence" value="ECO:0007669"/>
    <property type="project" value="TreeGrafter"/>
</dbReference>
<dbReference type="GO" id="GO:0090729">
    <property type="term" value="F:toxin activity"/>
    <property type="evidence" value="ECO:0007669"/>
    <property type="project" value="UniProtKB-KW"/>
</dbReference>
<evidence type="ECO:0000256" key="5">
    <source>
        <dbReference type="ARBA" id="ARBA00023240"/>
    </source>
</evidence>
<evidence type="ECO:0000256" key="7">
    <source>
        <dbReference type="SAM" id="SignalP"/>
    </source>
</evidence>
<dbReference type="EMBL" id="AB470395">
    <property type="protein sequence ID" value="BAI50845.1"/>
    <property type="molecule type" value="mRNA"/>
</dbReference>
<keyword evidence="3" id="KW-0800">Toxin</keyword>
<sequence length="195" mass="22630">MKTIIAVTFFAILTYAHANSGVDGKCQNKQGMENFDSGRYFTGIWYLTHAMNGSESTVCRQFEYKQKDGQLEVNAIKYKKKDKSEYFSFDNCNVNQKSDENGKFSLDCTRVYDVPDKANKNFHVERTVLKTDYDNYAIVYRCVTTKDGKSHFKENMWVLHRDKGKDIEDSSILGISKKDYSRSIKNIECKERQNP</sequence>
<dbReference type="GO" id="GO:0030682">
    <property type="term" value="P:symbiont-mediated perturbation of host defenses"/>
    <property type="evidence" value="ECO:0007669"/>
    <property type="project" value="InterPro"/>
</dbReference>
<dbReference type="GO" id="GO:0006629">
    <property type="term" value="P:lipid metabolic process"/>
    <property type="evidence" value="ECO:0007669"/>
    <property type="project" value="TreeGrafter"/>
</dbReference>
<feature type="chain" id="PRO_5003025237" description="Salivary lipocalin" evidence="7">
    <location>
        <begin position="19"/>
        <end position="195"/>
    </location>
</feature>
<evidence type="ECO:0000256" key="6">
    <source>
        <dbReference type="ARBA" id="ARBA00034121"/>
    </source>
</evidence>
<dbReference type="Pfam" id="PF03973">
    <property type="entry name" value="Triabin"/>
    <property type="match status" value="1"/>
</dbReference>
<dbReference type="AlphaFoldDB" id="D1MWE4"/>
<feature type="signal peptide" evidence="7">
    <location>
        <begin position="1"/>
        <end position="18"/>
    </location>
</feature>
<comment type="similarity">
    <text evidence="6">Belongs to the calycin superfamily. Triabin family.</text>
</comment>
<dbReference type="GO" id="GO:0005576">
    <property type="term" value="C:extracellular region"/>
    <property type="evidence" value="ECO:0007669"/>
    <property type="project" value="UniProtKB-SubCell"/>
</dbReference>
<organism evidence="8">
    <name type="scientific">Triatoma dimidiata</name>
    <name type="common">Kissing bug</name>
    <name type="synonym">Meccus dimidiatus</name>
    <dbReference type="NCBI Taxonomy" id="72491"/>
    <lineage>
        <taxon>Eukaryota</taxon>
        <taxon>Metazoa</taxon>
        <taxon>Ecdysozoa</taxon>
        <taxon>Arthropoda</taxon>
        <taxon>Hexapoda</taxon>
        <taxon>Insecta</taxon>
        <taxon>Pterygota</taxon>
        <taxon>Neoptera</taxon>
        <taxon>Paraneoptera</taxon>
        <taxon>Hemiptera</taxon>
        <taxon>Heteroptera</taxon>
        <taxon>Panheteroptera</taxon>
        <taxon>Cimicomorpha</taxon>
        <taxon>Reduviidae</taxon>
        <taxon>Triatominae</taxon>
        <taxon>Triatoma</taxon>
    </lineage>
</organism>
<keyword evidence="4 7" id="KW-0732">Signal</keyword>